<evidence type="ECO:0000256" key="8">
    <source>
        <dbReference type="ARBA" id="ARBA00047417"/>
    </source>
</evidence>
<evidence type="ECO:0000256" key="1">
    <source>
        <dbReference type="ARBA" id="ARBA00001049"/>
    </source>
</evidence>
<evidence type="ECO:0000256" key="4">
    <source>
        <dbReference type="ARBA" id="ARBA00022679"/>
    </source>
</evidence>
<dbReference type="Gene3D" id="3.60.20.40">
    <property type="match status" value="1"/>
</dbReference>
<dbReference type="InterPro" id="IPR029055">
    <property type="entry name" value="Ntn_hydrolases_N"/>
</dbReference>
<keyword evidence="11" id="KW-0317">Glutathione biosynthesis</keyword>
<comment type="catalytic activity">
    <reaction evidence="8 11">
        <text>an N-terminal (5-L-glutamyl)-[peptide] + an alpha-amino acid = 5-L-glutamyl amino acid + an N-terminal L-alpha-aminoacyl-[peptide]</text>
        <dbReference type="Rhea" id="RHEA:23904"/>
        <dbReference type="Rhea" id="RHEA-COMP:9780"/>
        <dbReference type="Rhea" id="RHEA-COMP:9795"/>
        <dbReference type="ChEBI" id="CHEBI:77644"/>
        <dbReference type="ChEBI" id="CHEBI:78597"/>
        <dbReference type="ChEBI" id="CHEBI:78599"/>
        <dbReference type="ChEBI" id="CHEBI:78608"/>
        <dbReference type="EC" id="2.3.2.2"/>
    </reaction>
</comment>
<evidence type="ECO:0000256" key="7">
    <source>
        <dbReference type="ARBA" id="ARBA00023315"/>
    </source>
</evidence>
<evidence type="ECO:0000256" key="9">
    <source>
        <dbReference type="PIRSR" id="PIRSR600101-1"/>
    </source>
</evidence>
<evidence type="ECO:0000256" key="6">
    <source>
        <dbReference type="ARBA" id="ARBA00023145"/>
    </source>
</evidence>
<evidence type="ECO:0000256" key="2">
    <source>
        <dbReference type="ARBA" id="ARBA00001089"/>
    </source>
</evidence>
<accession>A0A3R9EZH5</accession>
<dbReference type="InterPro" id="IPR051792">
    <property type="entry name" value="GGT_bact"/>
</dbReference>
<evidence type="ECO:0000256" key="3">
    <source>
        <dbReference type="ARBA" id="ARBA00009381"/>
    </source>
</evidence>
<dbReference type="GO" id="GO:0036374">
    <property type="term" value="F:glutathione hydrolase activity"/>
    <property type="evidence" value="ECO:0007669"/>
    <property type="project" value="UniProtKB-UniRule"/>
</dbReference>
<comment type="PTM">
    <text evidence="11">Cleaved by autocatalysis into a large and a small subunit.</text>
</comment>
<dbReference type="EC" id="2.3.2.2" evidence="11"/>
<dbReference type="Proteomes" id="UP000279911">
    <property type="component" value="Unassembled WGS sequence"/>
</dbReference>
<sequence length="557" mass="61794">MKGIYRNQKSTETTVESQRGAGQNGMVASAVREATEVGTEILRQGGNAMDALVAVQFALSVVELFNTGIGSNGFIIYYDNHKKETRVIEGHSQAPKAVTKDMFIKEDGSVMDYFHRSTHPTAVAIPGTIKAMDTALKKYGTMPLDKVIEPAVQLAENGFRVNWQWDQAIEILKVRMGDEAKKFFIPEGIPRVEGEWVKNKDLAKTLRLIQRDGIDALYDGEIGEAIVRTLQEQGGLMTMEDLREYQVKIEKPVTGSYKGYEIAAPAPPSGGGITLIQMLKILESFNLEKYEKTSWQKYYLLAETMRLSFSDKLAYMSDPAFQAIPEKGLLHPEYIKERQNMINWISRNPDIDFGDPWKYEGVESSNAEVKAFKTGGETTHFTAVDKWGNVAACTSSIEHVMGSGIMVPGYGFLLNNDLTDFYPEPNHINSIESGKSPVSTKTPTIVFKEGKPVLTVGSPGGPTIIASVAQMIINIMDYHMDLKDAIEEPRIYNSTGPFIWWEEGMDEQAKIKLEDMGFEFLERAKPIGNVQAILIDQEEGKLYGAADSSRPGAAIGL</sequence>
<evidence type="ECO:0000256" key="11">
    <source>
        <dbReference type="RuleBase" id="RU368036"/>
    </source>
</evidence>
<dbReference type="SUPFAM" id="SSF56235">
    <property type="entry name" value="N-terminal nucleophile aminohydrolases (Ntn hydrolases)"/>
    <property type="match status" value="1"/>
</dbReference>
<dbReference type="NCBIfam" id="TIGR00066">
    <property type="entry name" value="g_glut_trans"/>
    <property type="match status" value="1"/>
</dbReference>
<keyword evidence="5 11" id="KW-0378">Hydrolase</keyword>
<name>A0A3R9EZH5_9BACI</name>
<feature type="compositionally biased region" description="Polar residues" evidence="12">
    <location>
        <begin position="7"/>
        <end position="21"/>
    </location>
</feature>
<keyword evidence="6 11" id="KW-0865">Zymogen</keyword>
<dbReference type="GO" id="GO:0006750">
    <property type="term" value="P:glutathione biosynthetic process"/>
    <property type="evidence" value="ECO:0007669"/>
    <property type="project" value="UniProtKB-KW"/>
</dbReference>
<comment type="catalytic activity">
    <reaction evidence="2 11">
        <text>glutathione + H2O = L-cysteinylglycine + L-glutamate</text>
        <dbReference type="Rhea" id="RHEA:28807"/>
        <dbReference type="ChEBI" id="CHEBI:15377"/>
        <dbReference type="ChEBI" id="CHEBI:29985"/>
        <dbReference type="ChEBI" id="CHEBI:57925"/>
        <dbReference type="ChEBI" id="CHEBI:61694"/>
        <dbReference type="EC" id="3.4.19.13"/>
    </reaction>
</comment>
<comment type="pathway">
    <text evidence="11">Sulfur metabolism; glutathione metabolism.</text>
</comment>
<gene>
    <name evidence="13" type="primary">ggt</name>
    <name evidence="13" type="ORF">EJA10_12340</name>
</gene>
<keyword evidence="7 11" id="KW-0012">Acyltransferase</keyword>
<dbReference type="EMBL" id="RSFW01000014">
    <property type="protein sequence ID" value="RSD26658.1"/>
    <property type="molecule type" value="Genomic_DNA"/>
</dbReference>
<dbReference type="GO" id="GO:0006751">
    <property type="term" value="P:glutathione catabolic process"/>
    <property type="evidence" value="ECO:0007669"/>
    <property type="project" value="UniProtKB-UniRule"/>
</dbReference>
<dbReference type="Gene3D" id="1.10.246.130">
    <property type="match status" value="1"/>
</dbReference>
<dbReference type="InterPro" id="IPR043138">
    <property type="entry name" value="GGT_lsub"/>
</dbReference>
<evidence type="ECO:0000256" key="10">
    <source>
        <dbReference type="PIRSR" id="PIRSR600101-2"/>
    </source>
</evidence>
<protein>
    <recommendedName>
        <fullName evidence="11">Glutathione hydrolase proenzyme</fullName>
        <ecNumber evidence="11">2.3.2.2</ecNumber>
        <ecNumber evidence="11">3.4.19.13</ecNumber>
    </recommendedName>
    <component>
        <recommendedName>
            <fullName evidence="11">Glutathione hydrolase large chain</fullName>
        </recommendedName>
    </component>
    <component>
        <recommendedName>
            <fullName evidence="11">Glutathione hydrolase small chain</fullName>
        </recommendedName>
    </component>
</protein>
<comment type="similarity">
    <text evidence="3 11">Belongs to the gamma-glutamyltransferase family.</text>
</comment>
<dbReference type="OrthoDB" id="9781342at2"/>
<dbReference type="PRINTS" id="PR01210">
    <property type="entry name" value="GGTRANSPTASE"/>
</dbReference>
<dbReference type="UniPathway" id="UPA00204"/>
<feature type="region of interest" description="Disordered" evidence="12">
    <location>
        <begin position="1"/>
        <end position="27"/>
    </location>
</feature>
<feature type="binding site" evidence="10">
    <location>
        <begin position="439"/>
        <end position="440"/>
    </location>
    <ligand>
        <name>L-glutamate</name>
        <dbReference type="ChEBI" id="CHEBI:29985"/>
    </ligand>
</feature>
<dbReference type="AlphaFoldDB" id="A0A3R9EZH5"/>
<feature type="active site" description="Nucleophile" evidence="9">
    <location>
        <position position="378"/>
    </location>
</feature>
<dbReference type="GO" id="GO:0103068">
    <property type="term" value="F:leukotriene C4 gamma-glutamyl transferase activity"/>
    <property type="evidence" value="ECO:0007669"/>
    <property type="project" value="UniProtKB-EC"/>
</dbReference>
<dbReference type="InterPro" id="IPR043137">
    <property type="entry name" value="GGT_ssub_C"/>
</dbReference>
<comment type="caution">
    <text evidence="13">The sequence shown here is derived from an EMBL/GenBank/DDBJ whole genome shotgun (WGS) entry which is preliminary data.</text>
</comment>
<evidence type="ECO:0000256" key="12">
    <source>
        <dbReference type="SAM" id="MobiDB-lite"/>
    </source>
</evidence>
<dbReference type="Pfam" id="PF01019">
    <property type="entry name" value="G_glu_transpept"/>
    <property type="match status" value="1"/>
</dbReference>
<evidence type="ECO:0000256" key="5">
    <source>
        <dbReference type="ARBA" id="ARBA00022801"/>
    </source>
</evidence>
<dbReference type="RefSeq" id="WP_125480317.1">
    <property type="nucleotide sequence ID" value="NZ_RSFW01000014.1"/>
</dbReference>
<evidence type="ECO:0000313" key="14">
    <source>
        <dbReference type="Proteomes" id="UP000279911"/>
    </source>
</evidence>
<feature type="binding site" evidence="10">
    <location>
        <position position="420"/>
    </location>
    <ligand>
        <name>L-glutamate</name>
        <dbReference type="ChEBI" id="CHEBI:29985"/>
    </ligand>
</feature>
<dbReference type="InterPro" id="IPR000101">
    <property type="entry name" value="GGT_peptidase"/>
</dbReference>
<feature type="binding site" evidence="10">
    <location>
        <position position="461"/>
    </location>
    <ligand>
        <name>L-glutamate</name>
        <dbReference type="ChEBI" id="CHEBI:29985"/>
    </ligand>
</feature>
<keyword evidence="4 11" id="KW-0808">Transferase</keyword>
<comment type="subunit">
    <text evidence="11">This enzyme consists of two polypeptide chains, which are synthesized in precursor form from a single polypeptide.</text>
</comment>
<dbReference type="EC" id="3.4.19.13" evidence="11"/>
<organism evidence="13 14">
    <name type="scientific">Mesobacillus subterraneus</name>
    <dbReference type="NCBI Taxonomy" id="285983"/>
    <lineage>
        <taxon>Bacteria</taxon>
        <taxon>Bacillati</taxon>
        <taxon>Bacillota</taxon>
        <taxon>Bacilli</taxon>
        <taxon>Bacillales</taxon>
        <taxon>Bacillaceae</taxon>
        <taxon>Mesobacillus</taxon>
    </lineage>
</organism>
<dbReference type="PANTHER" id="PTHR43199">
    <property type="entry name" value="GLUTATHIONE HYDROLASE"/>
    <property type="match status" value="1"/>
</dbReference>
<reference evidence="14" key="1">
    <citation type="submission" date="2018-12" db="EMBL/GenBank/DDBJ databases">
        <title>Bacillus chawlae sp. nov., Bacillus glennii sp. nov., and Bacillus saganii sp. nov. Isolated from the Vehicle Assembly Building at Kennedy Space Center where the Viking Spacecraft were Assembled.</title>
        <authorList>
            <person name="Seuylemezian A."/>
            <person name="Vaishampayan P."/>
        </authorList>
    </citation>
    <scope>NUCLEOTIDE SEQUENCE [LARGE SCALE GENOMIC DNA]</scope>
    <source>
        <strain evidence="14">DSM 13966</strain>
    </source>
</reference>
<evidence type="ECO:0000313" key="13">
    <source>
        <dbReference type="EMBL" id="RSD26658.1"/>
    </source>
</evidence>
<proteinExistence type="inferred from homology"/>
<comment type="catalytic activity">
    <reaction evidence="1 11">
        <text>an S-substituted glutathione + H2O = an S-substituted L-cysteinylglycine + L-glutamate</text>
        <dbReference type="Rhea" id="RHEA:59468"/>
        <dbReference type="ChEBI" id="CHEBI:15377"/>
        <dbReference type="ChEBI" id="CHEBI:29985"/>
        <dbReference type="ChEBI" id="CHEBI:90779"/>
        <dbReference type="ChEBI" id="CHEBI:143103"/>
        <dbReference type="EC" id="3.4.19.13"/>
    </reaction>
</comment>
<dbReference type="PANTHER" id="PTHR43199:SF1">
    <property type="entry name" value="GLUTATHIONE HYDROLASE PROENZYME"/>
    <property type="match status" value="1"/>
</dbReference>